<evidence type="ECO:0008006" key="3">
    <source>
        <dbReference type="Google" id="ProtNLM"/>
    </source>
</evidence>
<sequence length="68" mass="8057">MAVGDRVKRSDQAKGFVVLPKRGLVKRTLSWLTRCRRLVRHYEWCVATSVAFIRIAMIRVMLRRLTRK</sequence>
<organism evidence="1 2">
    <name type="scientific">Roseomonas genomospecies 6</name>
    <dbReference type="NCBI Taxonomy" id="214106"/>
    <lineage>
        <taxon>Bacteria</taxon>
        <taxon>Pseudomonadati</taxon>
        <taxon>Pseudomonadota</taxon>
        <taxon>Alphaproteobacteria</taxon>
        <taxon>Acetobacterales</taxon>
        <taxon>Roseomonadaceae</taxon>
        <taxon>Roseomonas</taxon>
    </lineage>
</organism>
<dbReference type="EMBL" id="QOKW01000026">
    <property type="protein sequence ID" value="KAA0677169.1"/>
    <property type="molecule type" value="Genomic_DNA"/>
</dbReference>
<keyword evidence="2" id="KW-1185">Reference proteome</keyword>
<dbReference type="Proteomes" id="UP000480854">
    <property type="component" value="Unassembled WGS sequence"/>
</dbReference>
<evidence type="ECO:0000313" key="1">
    <source>
        <dbReference type="EMBL" id="KAA0677169.1"/>
    </source>
</evidence>
<dbReference type="PANTHER" id="PTHR30007:SF0">
    <property type="entry name" value="TRANSPOSASE"/>
    <property type="match status" value="1"/>
</dbReference>
<dbReference type="OrthoDB" id="7278099at2"/>
<reference evidence="1 2" key="1">
    <citation type="submission" date="2018-07" db="EMBL/GenBank/DDBJ databases">
        <title>Genome sequence of Azospirillum sp. ATCC 49961.</title>
        <authorList>
            <person name="Sant'Anna F.H."/>
            <person name="Baldani J.I."/>
            <person name="Zilli J.E."/>
            <person name="Reis V.M."/>
            <person name="Hartmann A."/>
            <person name="Cruz L."/>
            <person name="de Souza E.M."/>
            <person name="de Oliveira Pedrosa F."/>
            <person name="Passaglia L.M.P."/>
        </authorList>
    </citation>
    <scope>NUCLEOTIDE SEQUENCE [LARGE SCALE GENOMIC DNA]</scope>
    <source>
        <strain evidence="1 2">ATCC 49961</strain>
    </source>
</reference>
<protein>
    <recommendedName>
        <fullName evidence="3">Transposase DDE domain-containing protein</fullName>
    </recommendedName>
</protein>
<evidence type="ECO:0000313" key="2">
    <source>
        <dbReference type="Proteomes" id="UP000480854"/>
    </source>
</evidence>
<accession>A0A9W7KQ28</accession>
<dbReference type="AlphaFoldDB" id="A0A9W7KQ28"/>
<comment type="caution">
    <text evidence="1">The sequence shown here is derived from an EMBL/GenBank/DDBJ whole genome shotgun (WGS) entry which is preliminary data.</text>
</comment>
<name>A0A9W7KQ28_9PROT</name>
<dbReference type="PANTHER" id="PTHR30007">
    <property type="entry name" value="PHP DOMAIN PROTEIN"/>
    <property type="match status" value="1"/>
</dbReference>
<gene>
    <name evidence="1" type="ORF">DS843_24570</name>
</gene>
<proteinExistence type="predicted"/>